<accession>A0A3S4N3W8</accession>
<feature type="repeat" description="ANK" evidence="7">
    <location>
        <begin position="71"/>
        <end position="95"/>
    </location>
</feature>
<evidence type="ECO:0000256" key="2">
    <source>
        <dbReference type="ARBA" id="ARBA00022692"/>
    </source>
</evidence>
<keyword evidence="3" id="KW-0677">Repeat</keyword>
<feature type="region of interest" description="Disordered" evidence="8">
    <location>
        <begin position="342"/>
        <end position="457"/>
    </location>
</feature>
<dbReference type="GO" id="GO:0005886">
    <property type="term" value="C:plasma membrane"/>
    <property type="evidence" value="ECO:0007669"/>
    <property type="project" value="TreeGrafter"/>
</dbReference>
<dbReference type="AlphaFoldDB" id="A0A3S4N3W8"/>
<evidence type="ECO:0000256" key="8">
    <source>
        <dbReference type="SAM" id="MobiDB-lite"/>
    </source>
</evidence>
<dbReference type="Pfam" id="PF12796">
    <property type="entry name" value="Ank_2"/>
    <property type="match status" value="3"/>
</dbReference>
<dbReference type="OrthoDB" id="20872at2759"/>
<feature type="region of interest" description="Disordered" evidence="8">
    <location>
        <begin position="699"/>
        <end position="761"/>
    </location>
</feature>
<dbReference type="Proteomes" id="UP000283530">
    <property type="component" value="Unassembled WGS sequence"/>
</dbReference>
<gene>
    <name evidence="11" type="ORF">CKAN_00070000</name>
</gene>
<dbReference type="Gene3D" id="1.25.40.20">
    <property type="entry name" value="Ankyrin repeat-containing domain"/>
    <property type="match status" value="3"/>
</dbReference>
<evidence type="ECO:0000256" key="6">
    <source>
        <dbReference type="ARBA" id="ARBA00023136"/>
    </source>
</evidence>
<dbReference type="InterPro" id="IPR002110">
    <property type="entry name" value="Ankyrin_rpt"/>
</dbReference>
<feature type="transmembrane region" description="Helical" evidence="9">
    <location>
        <begin position="655"/>
        <end position="682"/>
    </location>
</feature>
<evidence type="ECO:0000256" key="1">
    <source>
        <dbReference type="ARBA" id="ARBA00004141"/>
    </source>
</evidence>
<dbReference type="EMBL" id="QPKB01000001">
    <property type="protein sequence ID" value="RWR72476.1"/>
    <property type="molecule type" value="Genomic_DNA"/>
</dbReference>
<feature type="compositionally biased region" description="Polar residues" evidence="8">
    <location>
        <begin position="401"/>
        <end position="417"/>
    </location>
</feature>
<dbReference type="PROSITE" id="PS50088">
    <property type="entry name" value="ANK_REPEAT"/>
    <property type="match status" value="2"/>
</dbReference>
<comment type="subcellular location">
    <subcellularLocation>
        <location evidence="1">Membrane</location>
        <topology evidence="1">Multi-pass membrane protein</topology>
    </subcellularLocation>
</comment>
<feature type="compositionally biased region" description="Basic residues" evidence="8">
    <location>
        <begin position="373"/>
        <end position="388"/>
    </location>
</feature>
<sequence length="761" mass="84756">MIMDPELYDACFDGNMPVFANLVGGNEDILQQTTLQSRDTALHIASQRGHVDLAREIIMLRPDMMWAVNSNNDSPMHKACIHGHKKMVKLLLAHGGFSYYGALGSFGAFAVDFENRTSFFVACANGHLDVVKLLLKRADSRMFHVLDRAKRSALFMACSHGHSNVVKLLLAKTTLVKYERDGESTLIHIAALKGHAKVVGEVLKVHPEFAEKLDLTGLSPLHIAAMEGQISVIDVMLSMNIRLANMLTGGRKTILHLSVKTKQLDVVKYLKKKIKMDNLVNQADSYGNTILHLATLEKLPHMVNYLIRNTKVNVNARNRDGFTALDLAATHHGIKDVLQRAVAQRGERNETSPEQSLEVNPTKRSLKLSASSNHHHRPQHKQRPRRKSTITEHKTHDGNGFMNQDTIKPSISHSSEIQAEVAPESDNDLTSHDSWTSESSPKVKRRVRSLPTRLREDSSMRQFEVALESDNNLESPDDCMPKAMPQSQRRVRALGTRLPKDSPMRSSKVFPQDQVNVNPSGISQHHSNCKHQYKRHNEGLQNARNTITLVAILIATVTFTSGTNPPGGVHQDGSLAGKSTMGRTTAFKVFMLSNHLALFSSLGIVIILVSIIPFKHKSMKRLLVMTHKVMWVSVVFMAVAYLTATWMIMPHDKGMKWVLVVLFVLGGICLGSIFMCLGFLLAKHHLRKSAMRKEKRMKSRMEDALPVANKKSCSSYSNSDMESSHASVADATSDLEKTKEGENATSEVPSGLEEWPKSKDK</sequence>
<reference evidence="11 12" key="1">
    <citation type="journal article" date="2019" name="Nat. Plants">
        <title>Stout camphor tree genome fills gaps in understanding of flowering plant genome evolution.</title>
        <authorList>
            <person name="Chaw S.M."/>
            <person name="Liu Y.C."/>
            <person name="Wu Y.W."/>
            <person name="Wang H.Y."/>
            <person name="Lin C.I."/>
            <person name="Wu C.S."/>
            <person name="Ke H.M."/>
            <person name="Chang L.Y."/>
            <person name="Hsu C.Y."/>
            <person name="Yang H.T."/>
            <person name="Sudianto E."/>
            <person name="Hsu M.H."/>
            <person name="Wu K.P."/>
            <person name="Wang L.N."/>
            <person name="Leebens-Mack J.H."/>
            <person name="Tsai I.J."/>
        </authorList>
    </citation>
    <scope>NUCLEOTIDE SEQUENCE [LARGE SCALE GENOMIC DNA]</scope>
    <source>
        <strain evidence="12">cv. Chaw 1501</strain>
        <tissue evidence="11">Young leaves</tissue>
    </source>
</reference>
<dbReference type="InterPro" id="IPR036770">
    <property type="entry name" value="Ankyrin_rpt-contain_sf"/>
</dbReference>
<evidence type="ECO:0000256" key="5">
    <source>
        <dbReference type="ARBA" id="ARBA00023043"/>
    </source>
</evidence>
<dbReference type="PANTHER" id="PTHR24186:SF38">
    <property type="entry name" value="ANKYRIN REPEAT FAMILY PROTEIN"/>
    <property type="match status" value="1"/>
</dbReference>
<comment type="caution">
    <text evidence="11">The sequence shown here is derived from an EMBL/GenBank/DDBJ whole genome shotgun (WGS) entry which is preliminary data.</text>
</comment>
<evidence type="ECO:0000256" key="4">
    <source>
        <dbReference type="ARBA" id="ARBA00022989"/>
    </source>
</evidence>
<evidence type="ECO:0000313" key="12">
    <source>
        <dbReference type="Proteomes" id="UP000283530"/>
    </source>
</evidence>
<feature type="compositionally biased region" description="Polar residues" evidence="8">
    <location>
        <begin position="711"/>
        <end position="726"/>
    </location>
</feature>
<keyword evidence="12" id="KW-1185">Reference proteome</keyword>
<feature type="domain" description="PGG" evidence="10">
    <location>
        <begin position="538"/>
        <end position="647"/>
    </location>
</feature>
<feature type="transmembrane region" description="Helical" evidence="9">
    <location>
        <begin position="629"/>
        <end position="649"/>
    </location>
</feature>
<dbReference type="InterPro" id="IPR026961">
    <property type="entry name" value="PGG_dom"/>
</dbReference>
<evidence type="ECO:0000313" key="11">
    <source>
        <dbReference type="EMBL" id="RWR72476.1"/>
    </source>
</evidence>
<dbReference type="STRING" id="337451.A0A3S4N3W8"/>
<dbReference type="SUPFAM" id="SSF48403">
    <property type="entry name" value="Ankyrin repeat"/>
    <property type="match status" value="1"/>
</dbReference>
<feature type="repeat" description="ANK" evidence="7">
    <location>
        <begin position="216"/>
        <end position="238"/>
    </location>
</feature>
<dbReference type="PROSITE" id="PS50297">
    <property type="entry name" value="ANK_REP_REGION"/>
    <property type="match status" value="2"/>
</dbReference>
<evidence type="ECO:0000256" key="3">
    <source>
        <dbReference type="ARBA" id="ARBA00022737"/>
    </source>
</evidence>
<dbReference type="SMART" id="SM00248">
    <property type="entry name" value="ANK"/>
    <property type="match status" value="9"/>
</dbReference>
<keyword evidence="5 7" id="KW-0040">ANK repeat</keyword>
<evidence type="ECO:0000256" key="7">
    <source>
        <dbReference type="PROSITE-ProRule" id="PRU00023"/>
    </source>
</evidence>
<evidence type="ECO:0000259" key="10">
    <source>
        <dbReference type="Pfam" id="PF13962"/>
    </source>
</evidence>
<evidence type="ECO:0000256" key="9">
    <source>
        <dbReference type="SAM" id="Phobius"/>
    </source>
</evidence>
<dbReference type="PANTHER" id="PTHR24186">
    <property type="entry name" value="PROTEIN PHOSPHATASE 1 REGULATORY SUBUNIT"/>
    <property type="match status" value="1"/>
</dbReference>
<organism evidence="11 12">
    <name type="scientific">Cinnamomum micranthum f. kanehirae</name>
    <dbReference type="NCBI Taxonomy" id="337451"/>
    <lineage>
        <taxon>Eukaryota</taxon>
        <taxon>Viridiplantae</taxon>
        <taxon>Streptophyta</taxon>
        <taxon>Embryophyta</taxon>
        <taxon>Tracheophyta</taxon>
        <taxon>Spermatophyta</taxon>
        <taxon>Magnoliopsida</taxon>
        <taxon>Magnoliidae</taxon>
        <taxon>Laurales</taxon>
        <taxon>Lauraceae</taxon>
        <taxon>Cinnamomum</taxon>
    </lineage>
</organism>
<proteinExistence type="predicted"/>
<protein>
    <submittedName>
        <fullName evidence="11">Ankyrin repeat-containing protein ITN1-like protein</fullName>
    </submittedName>
</protein>
<feature type="transmembrane region" description="Helical" evidence="9">
    <location>
        <begin position="589"/>
        <end position="609"/>
    </location>
</feature>
<keyword evidence="6 9" id="KW-0472">Membrane</keyword>
<dbReference type="Pfam" id="PF13962">
    <property type="entry name" value="PGG"/>
    <property type="match status" value="1"/>
</dbReference>
<keyword evidence="4 9" id="KW-1133">Transmembrane helix</keyword>
<keyword evidence="2 9" id="KW-0812">Transmembrane</keyword>
<feature type="compositionally biased region" description="Polar residues" evidence="8">
    <location>
        <begin position="352"/>
        <end position="372"/>
    </location>
</feature>
<name>A0A3S4N3W8_9MAGN</name>